<protein>
    <submittedName>
        <fullName evidence="4">Extracellular solute-binding protein family 1</fullName>
    </submittedName>
</protein>
<dbReference type="Pfam" id="PF01547">
    <property type="entry name" value="SBP_bac_1"/>
    <property type="match status" value="1"/>
</dbReference>
<organism evidence="4 5">
    <name type="scientific">Paenibacillus mucilaginosus (strain KNP414)</name>
    <dbReference type="NCBI Taxonomy" id="1036673"/>
    <lineage>
        <taxon>Bacteria</taxon>
        <taxon>Bacillati</taxon>
        <taxon>Bacillota</taxon>
        <taxon>Bacilli</taxon>
        <taxon>Bacillales</taxon>
        <taxon>Paenibacillaceae</taxon>
        <taxon>Paenibacillus</taxon>
    </lineage>
</organism>
<keyword evidence="2" id="KW-0813">Transport</keyword>
<sequence length="445" mass="48335">MRQKKAKMISVLSVTALFAGVLAGCGGAAEKEETAGGSTPQGEGKTVTISLLTDNTQDAVNQAKGVIEAFEAKYPNIQVEHETRPGGGEGDNLVKTRLATGDMTDVFWYNAGSLMQALNPEQNLVDLTNEPFMKNVVDSFKPTVMFKDKLYAGPLGSTMGGGWLYNKKIYSQLGLNVPKTWAELMANNEKIKAAGITPVIGSFKDDWTTQIVVLADYYNVQAQTPKFADDYTANKAKFADTPAALRSFEKLEEIGKKGYFNKDFLATTYDAGLKMIAEGKGAHYPMLTFAIPAIEQNYPDQIGDIGFFAQPGDSPDVNGLTVWVSNGAYIYKKSEHIEEAKKFVEFTSSIEGIEALTKMSKPSGPLLVKEAKLPDNVPQVVKDMMPYFDTNKTAPALEFVSPIKGPSLAQITTEVGAGFKPAKEGAQLYDKDVEKQAKQLGLPGW</sequence>
<feature type="chain" id="PRO_5039535896" evidence="3">
    <location>
        <begin position="24"/>
        <end position="445"/>
    </location>
</feature>
<evidence type="ECO:0000256" key="2">
    <source>
        <dbReference type="ARBA" id="ARBA00022448"/>
    </source>
</evidence>
<feature type="signal peptide" evidence="3">
    <location>
        <begin position="1"/>
        <end position="23"/>
    </location>
</feature>
<evidence type="ECO:0000313" key="5">
    <source>
        <dbReference type="Proteomes" id="UP000006620"/>
    </source>
</evidence>
<dbReference type="PROSITE" id="PS51257">
    <property type="entry name" value="PROKAR_LIPOPROTEIN"/>
    <property type="match status" value="1"/>
</dbReference>
<accession>F8F7S9</accession>
<dbReference type="HOGENOM" id="CLU_031285_12_3_9"/>
<dbReference type="EMBL" id="CP002869">
    <property type="protein sequence ID" value="AEI40833.1"/>
    <property type="molecule type" value="Genomic_DNA"/>
</dbReference>
<dbReference type="PATRIC" id="fig|1036673.3.peg.2041"/>
<evidence type="ECO:0000256" key="1">
    <source>
        <dbReference type="ARBA" id="ARBA00008520"/>
    </source>
</evidence>
<dbReference type="KEGG" id="pms:KNP414_02272"/>
<dbReference type="PANTHER" id="PTHR43649">
    <property type="entry name" value="ARABINOSE-BINDING PROTEIN-RELATED"/>
    <property type="match status" value="1"/>
</dbReference>
<reference evidence="4 5" key="2">
    <citation type="journal article" date="2013" name="Genome Announc.">
        <title>Genome Sequence of Growth-Improving Paenibacillus mucilaginosus Strain KNP414.</title>
        <authorList>
            <person name="Lu J.J."/>
            <person name="Wang J.F."/>
            <person name="Hu X.F."/>
        </authorList>
    </citation>
    <scope>NUCLEOTIDE SEQUENCE [LARGE SCALE GENOMIC DNA]</scope>
    <source>
        <strain evidence="4 5">KNP414</strain>
    </source>
</reference>
<evidence type="ECO:0000313" key="4">
    <source>
        <dbReference type="EMBL" id="AEI40833.1"/>
    </source>
</evidence>
<comment type="similarity">
    <text evidence="1">Belongs to the bacterial solute-binding protein 1 family.</text>
</comment>
<dbReference type="Proteomes" id="UP000006620">
    <property type="component" value="Chromosome"/>
</dbReference>
<evidence type="ECO:0000256" key="3">
    <source>
        <dbReference type="SAM" id="SignalP"/>
    </source>
</evidence>
<dbReference type="InterPro" id="IPR006059">
    <property type="entry name" value="SBP"/>
</dbReference>
<dbReference type="AlphaFoldDB" id="F8F7S9"/>
<reference evidence="5" key="1">
    <citation type="submission" date="2011-06" db="EMBL/GenBank/DDBJ databases">
        <title>Complete genome sequence of Paenibacillus mucilaginosus KNP414.</title>
        <authorList>
            <person name="Wang J."/>
            <person name="Hu S."/>
            <person name="Hu X."/>
            <person name="Zhang B."/>
            <person name="Dong D."/>
            <person name="Zhang S."/>
            <person name="Zhao K."/>
            <person name="Wu D."/>
        </authorList>
    </citation>
    <scope>NUCLEOTIDE SEQUENCE [LARGE SCALE GENOMIC DNA]</scope>
    <source>
        <strain evidence="5">KNP414</strain>
    </source>
</reference>
<keyword evidence="3" id="KW-0732">Signal</keyword>
<proteinExistence type="inferred from homology"/>
<dbReference type="Gene3D" id="3.40.190.10">
    <property type="entry name" value="Periplasmic binding protein-like II"/>
    <property type="match status" value="2"/>
</dbReference>
<gene>
    <name evidence="4" type="ordered locus">KNP414_02272</name>
</gene>
<dbReference type="SUPFAM" id="SSF53850">
    <property type="entry name" value="Periplasmic binding protein-like II"/>
    <property type="match status" value="1"/>
</dbReference>
<dbReference type="InterPro" id="IPR050490">
    <property type="entry name" value="Bact_solute-bd_prot1"/>
</dbReference>
<dbReference type="RefSeq" id="WP_013915994.1">
    <property type="nucleotide sequence ID" value="NC_015690.1"/>
</dbReference>
<dbReference type="PANTHER" id="PTHR43649:SF29">
    <property type="entry name" value="OSMOPROTECTIVE COMPOUNDS-BINDING PROTEIN GGTB"/>
    <property type="match status" value="1"/>
</dbReference>
<name>F8F7S9_PAEMK</name>